<keyword evidence="5" id="KW-1185">Reference proteome</keyword>
<dbReference type="InterPro" id="IPR022655">
    <property type="entry name" value="DUF1553"/>
</dbReference>
<evidence type="ECO:0000259" key="2">
    <source>
        <dbReference type="Pfam" id="PF07583"/>
    </source>
</evidence>
<protein>
    <recommendedName>
        <fullName evidence="6">Cytochrome c domain-containing protein</fullName>
    </recommendedName>
</protein>
<dbReference type="EMBL" id="LR593886">
    <property type="protein sequence ID" value="VTR93739.1"/>
    <property type="molecule type" value="Genomic_DNA"/>
</dbReference>
<evidence type="ECO:0000256" key="1">
    <source>
        <dbReference type="SAM" id="SignalP"/>
    </source>
</evidence>
<dbReference type="InterPro" id="IPR011444">
    <property type="entry name" value="DUF1549"/>
</dbReference>
<evidence type="ECO:0008006" key="6">
    <source>
        <dbReference type="Google" id="ProtNLM"/>
    </source>
</evidence>
<feature type="chain" id="PRO_5026798260" description="Cytochrome c domain-containing protein" evidence="1">
    <location>
        <begin position="22"/>
        <end position="517"/>
    </location>
</feature>
<name>A0A6P2CXV6_9BACT</name>
<feature type="signal peptide" evidence="1">
    <location>
        <begin position="1"/>
        <end position="21"/>
    </location>
</feature>
<dbReference type="PANTHER" id="PTHR35889:SF3">
    <property type="entry name" value="F-BOX DOMAIN-CONTAINING PROTEIN"/>
    <property type="match status" value="1"/>
</dbReference>
<feature type="domain" description="DUF1549" evidence="2">
    <location>
        <begin position="33"/>
        <end position="223"/>
    </location>
</feature>
<gene>
    <name evidence="4" type="ORF">SOIL9_39750</name>
</gene>
<dbReference type="Proteomes" id="UP000464178">
    <property type="component" value="Chromosome"/>
</dbReference>
<organism evidence="4 5">
    <name type="scientific">Gemmata massiliana</name>
    <dbReference type="NCBI Taxonomy" id="1210884"/>
    <lineage>
        <taxon>Bacteria</taxon>
        <taxon>Pseudomonadati</taxon>
        <taxon>Planctomycetota</taxon>
        <taxon>Planctomycetia</taxon>
        <taxon>Gemmatales</taxon>
        <taxon>Gemmataceae</taxon>
        <taxon>Gemmata</taxon>
    </lineage>
</organism>
<reference evidence="4 5" key="1">
    <citation type="submission" date="2019-05" db="EMBL/GenBank/DDBJ databases">
        <authorList>
            <consortium name="Science for Life Laboratories"/>
        </authorList>
    </citation>
    <scope>NUCLEOTIDE SEQUENCE [LARGE SCALE GENOMIC DNA]</scope>
    <source>
        <strain evidence="4">Soil9</strain>
    </source>
</reference>
<sequence length="517" mass="55972">MALRFPLVALILVVAPGITSAAPPDPAALAARVDKHLAVGWVGANTKPADTADDATFVRRVYLDLVGRIPTVAEARAFIDDKAIDKRAKLIDKLVASGGYTRHAATFWRRIWIPQADTPQFARLADGFEEWLAARLAEDARYDVIVRELLVAPTAQRPRRGFRPEGGLAAQTFFTASESKPENLAANTARAFLGVNLDCAQCHDHPFAKWTREQFWETAAFFTPPVPAADGKPIRLELAIPGTKRSVTAAVLTGAPRTMPAELSPTSGSKVLADWVTEKDNPFFAKNAVNRLWADLFGTGLVEPLDDLGGENAPSHPELLDDLGRAFADSNYDLKYLTKALVLTKAYQLSSVAPVGRSSSSDAKLFAQMPVRGLTGEQLYDSLRVASGLPVERDDLDPLNALRERKGFAAQFHTERAATAQRSIIQSLALMNGSTTRALTDPTKTPALAATADAPFLDTRGKVEALFLAALGRKPTERELAGFVKHVESGGSHKNSSKALADVFWALLNSSEFNTNH</sequence>
<evidence type="ECO:0000313" key="4">
    <source>
        <dbReference type="EMBL" id="VTR93739.1"/>
    </source>
</evidence>
<dbReference type="AlphaFoldDB" id="A0A6P2CXV6"/>
<dbReference type="KEGG" id="gms:SOIL9_39750"/>
<accession>A0A6P2CXV6</accession>
<dbReference type="Pfam" id="PF07583">
    <property type="entry name" value="PSCyt2"/>
    <property type="match status" value="1"/>
</dbReference>
<evidence type="ECO:0000259" key="3">
    <source>
        <dbReference type="Pfam" id="PF07587"/>
    </source>
</evidence>
<dbReference type="RefSeq" id="WP_162668416.1">
    <property type="nucleotide sequence ID" value="NZ_LR593886.1"/>
</dbReference>
<feature type="domain" description="DUF1553" evidence="3">
    <location>
        <begin position="271"/>
        <end position="392"/>
    </location>
</feature>
<dbReference type="Pfam" id="PF07587">
    <property type="entry name" value="PSD1"/>
    <property type="match status" value="1"/>
</dbReference>
<evidence type="ECO:0000313" key="5">
    <source>
        <dbReference type="Proteomes" id="UP000464178"/>
    </source>
</evidence>
<keyword evidence="1" id="KW-0732">Signal</keyword>
<proteinExistence type="predicted"/>
<dbReference type="PANTHER" id="PTHR35889">
    <property type="entry name" value="CYCLOINULO-OLIGOSACCHARIDE FRUCTANOTRANSFERASE-RELATED"/>
    <property type="match status" value="1"/>
</dbReference>